<dbReference type="EMBL" id="JACOOH010000009">
    <property type="protein sequence ID" value="MBC5623052.1"/>
    <property type="molecule type" value="Genomic_DNA"/>
</dbReference>
<feature type="domain" description="RagB/SusD" evidence="6">
    <location>
        <begin position="349"/>
        <end position="655"/>
    </location>
</feature>
<gene>
    <name evidence="8" type="ORF">H8S64_18315</name>
</gene>
<feature type="domain" description="SusD-like N-terminal" evidence="7">
    <location>
        <begin position="109"/>
        <end position="227"/>
    </location>
</feature>
<evidence type="ECO:0000313" key="8">
    <source>
        <dbReference type="EMBL" id="MBC5623052.1"/>
    </source>
</evidence>
<sequence length="655" mass="76153">MKKLLCTVGLSVLLWCGCKDYLDIVPEGDVDTIETIFEQRSQVLEWVETCYSWIPGMANIPNNIGLTGADELVANDYLRLYRRYPFNSLFIGDGLQSASNPYCGKWENTSFYAAIRYCNTLFEHIGETHNMQEEEKAQWVAEVKAVKAFYYFELIRMYGSIILIPQNIDVTASTEEMKFPRSHVDTCFNEVVRLLDEAIPVLYAYNQKELSRRGYFTKESALALKAKALVYQASDLFNGNEFYADFTNKNGELLFSKVKDKEKWRRAAEACDEAVRVCEQYGWALKQGTSGKATNLLNVMTDVENSVLMDSYDEVGEILFQSKMPNTDPYIENHLYSYILPRLETDWNHRNDKLLGCLSPSLKMVEMYYTENGLPIDMDKNWMFDDRYQMGRETDMTVYTKVIPEGTDVLNLHLRREPRFYACIAADRTYWQRGGEKVNAWDADNNLLVQAYRGEKFGSVYASIVTQTAQNQSGYWLKKHTYSDIRTNQYPQNVQTKANAPFPLLRLAELYLMQAEAWNEYLDEPDNRVYDPIDKVRERAGIPDVRKAWTEYSTHPEMVTTKMGMRTIIRRETNIELAFEGHRFWNLRRWKIAHEELNEPLYGWNVLGEDAETFYNHGEPVIVWRKRGFSAPKDYLFPIRSEEAQVSGVVQNPGW</sequence>
<dbReference type="InterPro" id="IPR011990">
    <property type="entry name" value="TPR-like_helical_dom_sf"/>
</dbReference>
<dbReference type="RefSeq" id="WP_186978049.1">
    <property type="nucleotide sequence ID" value="NZ_JACOOH010000009.1"/>
</dbReference>
<keyword evidence="5" id="KW-0998">Cell outer membrane</keyword>
<dbReference type="InterPro" id="IPR033985">
    <property type="entry name" value="SusD-like_N"/>
</dbReference>
<keyword evidence="3" id="KW-0732">Signal</keyword>
<comment type="subcellular location">
    <subcellularLocation>
        <location evidence="1">Cell outer membrane</location>
    </subcellularLocation>
</comment>
<dbReference type="SUPFAM" id="SSF48452">
    <property type="entry name" value="TPR-like"/>
    <property type="match status" value="1"/>
</dbReference>
<evidence type="ECO:0000259" key="7">
    <source>
        <dbReference type="Pfam" id="PF14322"/>
    </source>
</evidence>
<evidence type="ECO:0000256" key="3">
    <source>
        <dbReference type="ARBA" id="ARBA00022729"/>
    </source>
</evidence>
<evidence type="ECO:0000256" key="1">
    <source>
        <dbReference type="ARBA" id="ARBA00004442"/>
    </source>
</evidence>
<dbReference type="Proteomes" id="UP000646484">
    <property type="component" value="Unassembled WGS sequence"/>
</dbReference>
<evidence type="ECO:0000259" key="6">
    <source>
        <dbReference type="Pfam" id="PF07980"/>
    </source>
</evidence>
<dbReference type="InterPro" id="IPR012944">
    <property type="entry name" value="SusD_RagB_dom"/>
</dbReference>
<name>A0ABR7D5L8_9BACT</name>
<dbReference type="Pfam" id="PF14322">
    <property type="entry name" value="SusD-like_3"/>
    <property type="match status" value="1"/>
</dbReference>
<dbReference type="Pfam" id="PF07980">
    <property type="entry name" value="SusD_RagB"/>
    <property type="match status" value="1"/>
</dbReference>
<evidence type="ECO:0000256" key="5">
    <source>
        <dbReference type="ARBA" id="ARBA00023237"/>
    </source>
</evidence>
<evidence type="ECO:0000256" key="2">
    <source>
        <dbReference type="ARBA" id="ARBA00006275"/>
    </source>
</evidence>
<evidence type="ECO:0000256" key="4">
    <source>
        <dbReference type="ARBA" id="ARBA00023136"/>
    </source>
</evidence>
<proteinExistence type="inferred from homology"/>
<reference evidence="8 9" key="1">
    <citation type="submission" date="2020-08" db="EMBL/GenBank/DDBJ databases">
        <title>Genome public.</title>
        <authorList>
            <person name="Liu C."/>
            <person name="Sun Q."/>
        </authorList>
    </citation>
    <scope>NUCLEOTIDE SEQUENCE [LARGE SCALE GENOMIC DNA]</scope>
    <source>
        <strain evidence="8 9">NSJ-56</strain>
    </source>
</reference>
<comment type="similarity">
    <text evidence="2">Belongs to the SusD family.</text>
</comment>
<dbReference type="Gene3D" id="1.25.40.390">
    <property type="match status" value="1"/>
</dbReference>
<evidence type="ECO:0000313" key="9">
    <source>
        <dbReference type="Proteomes" id="UP000646484"/>
    </source>
</evidence>
<organism evidence="8 9">
    <name type="scientific">Butyricimonas hominis</name>
    <dbReference type="NCBI Taxonomy" id="2763032"/>
    <lineage>
        <taxon>Bacteria</taxon>
        <taxon>Pseudomonadati</taxon>
        <taxon>Bacteroidota</taxon>
        <taxon>Bacteroidia</taxon>
        <taxon>Bacteroidales</taxon>
        <taxon>Odoribacteraceae</taxon>
        <taxon>Butyricimonas</taxon>
    </lineage>
</organism>
<keyword evidence="9" id="KW-1185">Reference proteome</keyword>
<dbReference type="PROSITE" id="PS51257">
    <property type="entry name" value="PROKAR_LIPOPROTEIN"/>
    <property type="match status" value="1"/>
</dbReference>
<accession>A0ABR7D5L8</accession>
<keyword evidence="4" id="KW-0472">Membrane</keyword>
<protein>
    <submittedName>
        <fullName evidence="8">RagB/SusD family nutrient uptake outer membrane protein</fullName>
    </submittedName>
</protein>
<comment type="caution">
    <text evidence="8">The sequence shown here is derived from an EMBL/GenBank/DDBJ whole genome shotgun (WGS) entry which is preliminary data.</text>
</comment>